<name>A0AAD3S631_NEPGR</name>
<keyword evidence="2" id="KW-1185">Reference proteome</keyword>
<evidence type="ECO:0000313" key="1">
    <source>
        <dbReference type="EMBL" id="GMH04757.1"/>
    </source>
</evidence>
<dbReference type="EMBL" id="BSYO01000005">
    <property type="protein sequence ID" value="GMH04757.1"/>
    <property type="molecule type" value="Genomic_DNA"/>
</dbReference>
<sequence length="132" mass="14578">MLLLIGAEAGISATYGFADALLGTGMWYCIWARELQSNLLLGGMGDNPCSFTCLLTDVTRPRCCSLSEVLMWIGAKAGNNVAHGIIDALLVASHVMLRRLMYFGPRSLLVEVVLCKILRWMNKACYDEMLCR</sequence>
<comment type="caution">
    <text evidence="1">The sequence shown here is derived from an EMBL/GenBank/DDBJ whole genome shotgun (WGS) entry which is preliminary data.</text>
</comment>
<dbReference type="Proteomes" id="UP001279734">
    <property type="component" value="Unassembled WGS sequence"/>
</dbReference>
<organism evidence="1 2">
    <name type="scientific">Nepenthes gracilis</name>
    <name type="common">Slender pitcher plant</name>
    <dbReference type="NCBI Taxonomy" id="150966"/>
    <lineage>
        <taxon>Eukaryota</taxon>
        <taxon>Viridiplantae</taxon>
        <taxon>Streptophyta</taxon>
        <taxon>Embryophyta</taxon>
        <taxon>Tracheophyta</taxon>
        <taxon>Spermatophyta</taxon>
        <taxon>Magnoliopsida</taxon>
        <taxon>eudicotyledons</taxon>
        <taxon>Gunneridae</taxon>
        <taxon>Pentapetalae</taxon>
        <taxon>Caryophyllales</taxon>
        <taxon>Nepenthaceae</taxon>
        <taxon>Nepenthes</taxon>
    </lineage>
</organism>
<gene>
    <name evidence="1" type="ORF">Nepgr_006597</name>
</gene>
<dbReference type="AlphaFoldDB" id="A0AAD3S631"/>
<accession>A0AAD3S631</accession>
<proteinExistence type="predicted"/>
<reference evidence="1" key="1">
    <citation type="submission" date="2023-05" db="EMBL/GenBank/DDBJ databases">
        <title>Nepenthes gracilis genome sequencing.</title>
        <authorList>
            <person name="Fukushima K."/>
        </authorList>
    </citation>
    <scope>NUCLEOTIDE SEQUENCE</scope>
    <source>
        <strain evidence="1">SING2019-196</strain>
    </source>
</reference>
<protein>
    <submittedName>
        <fullName evidence="1">Uncharacterized protein</fullName>
    </submittedName>
</protein>
<evidence type="ECO:0000313" key="2">
    <source>
        <dbReference type="Proteomes" id="UP001279734"/>
    </source>
</evidence>